<name>A0A5C5Q3X1_9PSED</name>
<dbReference type="OrthoDB" id="7003488at2"/>
<feature type="region of interest" description="Disordered" evidence="1">
    <location>
        <begin position="1260"/>
        <end position="1284"/>
    </location>
</feature>
<dbReference type="EMBL" id="VFIP01000002">
    <property type="protein sequence ID" value="TWS00453.1"/>
    <property type="molecule type" value="Genomic_DNA"/>
</dbReference>
<evidence type="ECO:0000259" key="2">
    <source>
        <dbReference type="Pfam" id="PF20178"/>
    </source>
</evidence>
<dbReference type="Pfam" id="PF20178">
    <property type="entry name" value="ToxA_N"/>
    <property type="match status" value="1"/>
</dbReference>
<dbReference type="Proteomes" id="UP000317901">
    <property type="component" value="Unassembled WGS sequence"/>
</dbReference>
<evidence type="ECO:0000313" key="3">
    <source>
        <dbReference type="EMBL" id="TWS00453.1"/>
    </source>
</evidence>
<dbReference type="RefSeq" id="WP_146424673.1">
    <property type="nucleotide sequence ID" value="NZ_VFIP01000002.1"/>
</dbReference>
<protein>
    <recommendedName>
        <fullName evidence="2">Dermonecrotic toxin N-terminal domain-containing protein</fullName>
    </recommendedName>
</protein>
<evidence type="ECO:0000256" key="1">
    <source>
        <dbReference type="SAM" id="MobiDB-lite"/>
    </source>
</evidence>
<dbReference type="InterPro" id="IPR046673">
    <property type="entry name" value="ToxA_N"/>
</dbReference>
<gene>
    <name evidence="3" type="ORF">FJD37_01450</name>
</gene>
<reference evidence="3 4" key="1">
    <citation type="submission" date="2019-06" db="EMBL/GenBank/DDBJ databases">
        <title>Pseudomonas bimorpha sp. nov. isolated from bovine raw milk and skim milk concentrate.</title>
        <authorList>
            <person name="Hofmann K."/>
            <person name="Huptas C."/>
            <person name="Doll E."/>
            <person name="Scherer S."/>
            <person name="Wenning M."/>
        </authorList>
    </citation>
    <scope>NUCLEOTIDE SEQUENCE [LARGE SCALE GENOMIC DNA]</scope>
    <source>
        <strain evidence="3 4">DSM 108990</strain>
    </source>
</reference>
<sequence length="1561" mass="174545">MPTSTSQQVVPPENAVRAQFSGSPTLESVTQQLLADAIAQQYPSLVIDLNHTRLATPQPMGGWTLEPFMARVKQFLGSGTDLDFSPIYGESYYLSDQHYAWLTLQEGELDMKVIEKLVKELAWRLPIGLQDALNEFWGQDCGAGGNRWSWLSDVIKDTQTIRALQQPDLNKEILQAISQVINAPVREDRIRLYQDNAVRAYWIKVSLISAGVMSSGLSARIALATRDRVFVFQPNGRTRTYKDIDALSQSWSAGVKRRYAAEEIRLTRFELEGNVFEASAAAILNQQLERIGLLNLPASIGWQALDNVYRDITDTAALFEDSPQANLDTLETLKTQLPDWLANASPGDQALYRQYSLSLSATKKINKGQTYLYGITDLHTYAVDVLREQMRADQLRLELHTDKHVSDAVLDPEALELTFTTATGLPDAVGIIESTAMSLTELALNNLKGRPKGSVRLRHRYGLTLPNWLTTDYITRRNGLIEQVNIGKAYPERLEDLLLSSSALSTREKIFAEHLSAQLPLEALEHSLKKENGVTAQGARYVAALVQPGTSDRVVDENIIVIRHLALVRKHEALPDVVANMFIIEPQDVEQGPHLLYRPFYAQSLLEYPTRAALLDAIAQPGELQKSVLTWLSDRARPVYDYGGFKEPHIVHFTLGDEFAPIDTPAPAQLATNGTSNELMQYLANGQLMLFLYGSNARGLVEQANAESVSNSESRWAVLLEGASLIFNSLLLLPELPRPLMLTAGLKSLAELAVRNIPALASPDKAVRENAAADVLINLSLLLFHPILDALPRLTKLPPGLKSSIIRPFAPPHFKENWPASPPPLIDAGLVALPGVFPNTESTPVDFSFASARNQLTPSQRERLAGFKVTPPQPLPPAQASGLHKGLYRFDDKWHVLIGEDLFPVDVDPSGAAVIVSASDTSLYGPGVKPDGRGKWSLDLRLRLQGGMPPRRIASRQRENEARILELRGELNDFYAAEESLFRKVKVTSEALQSASADLRFPRAQIASLRERLNTALQEQLNAYLKMLNTTEERIRLHVPFTTSSLNTLLEKAFNNRVVALYLSSLERKALTDKWPQFSTPGPELDWAGEDDPQGFNQFLHELISLNGRAIERVEKRNSLLDELFNQGPSGVTSATPLLEEISREGLTPLSLKAVQLSCLKLASTKIRVEIAVEESLDHTIDPLQEHVQTHNELNVQTLDSHKRLEVLDSLVENYGQALDALHGIRIVNAEDLEPEYFNKLVQLLTELYQDARTLLAAEIKPEPKARKKPRSRPSSGGTPKKKVISVKGRGKLIGEIKPAGKDWPIEVIEIRDGFENKLLSTYSQHGDEWREIKEAVRPVAAPSRALSLIKGEARKLYRLYDENLFKAREFQKLCRYPVEIEELFTNEGKKLDKLATEMDVAMQSIPAESRRADDVTLVDNMRTAARNFFSEGKAFRTQLSRELPPTHSNLQYLLGENLVQIAGLGKRIKLQGPRQDFIQEYAVNDRGGFTLWYAHFHYAEARTPKLEFEVAHLKTKEQRKLSYYSQLADARSEQAVVDVHYGRIGKELAERWFLPLAGDE</sequence>
<organism evidence="3 4">
    <name type="scientific">Pseudomonas saxonica</name>
    <dbReference type="NCBI Taxonomy" id="2600598"/>
    <lineage>
        <taxon>Bacteria</taxon>
        <taxon>Pseudomonadati</taxon>
        <taxon>Pseudomonadota</taxon>
        <taxon>Gammaproteobacteria</taxon>
        <taxon>Pseudomonadales</taxon>
        <taxon>Pseudomonadaceae</taxon>
        <taxon>Pseudomonas</taxon>
    </lineage>
</organism>
<feature type="domain" description="Dermonecrotic toxin N-terminal" evidence="2">
    <location>
        <begin position="374"/>
        <end position="620"/>
    </location>
</feature>
<proteinExistence type="predicted"/>
<comment type="caution">
    <text evidence="3">The sequence shown here is derived from an EMBL/GenBank/DDBJ whole genome shotgun (WGS) entry which is preliminary data.</text>
</comment>
<accession>A0A5C5Q3X1</accession>
<evidence type="ECO:0000313" key="4">
    <source>
        <dbReference type="Proteomes" id="UP000317901"/>
    </source>
</evidence>